<dbReference type="AlphaFoldDB" id="A0A1L9PH23"/>
<keyword evidence="2" id="KW-0575">Peroxidase</keyword>
<evidence type="ECO:0000259" key="12">
    <source>
        <dbReference type="SMART" id="SM01060"/>
    </source>
</evidence>
<dbReference type="VEuPathDB" id="FungiDB:ASPVEDRAFT_885290"/>
<evidence type="ECO:0000256" key="2">
    <source>
        <dbReference type="ARBA" id="ARBA00022559"/>
    </source>
</evidence>
<dbReference type="InterPro" id="IPR024708">
    <property type="entry name" value="Catalase_AS"/>
</dbReference>
<name>A0A1L9PH23_ASPVE</name>
<accession>A0A1L9PH23</accession>
<evidence type="ECO:0000256" key="3">
    <source>
        <dbReference type="ARBA" id="ARBA00022617"/>
    </source>
</evidence>
<dbReference type="PROSITE" id="PS51402">
    <property type="entry name" value="CATALASE_3"/>
    <property type="match status" value="1"/>
</dbReference>
<evidence type="ECO:0000256" key="4">
    <source>
        <dbReference type="ARBA" id="ARBA00022723"/>
    </source>
</evidence>
<evidence type="ECO:0000256" key="6">
    <source>
        <dbReference type="ARBA" id="ARBA00023004"/>
    </source>
</evidence>
<keyword evidence="7" id="KW-0376">Hydrogen peroxide</keyword>
<dbReference type="PROSITE" id="PS00438">
    <property type="entry name" value="CATALASE_2"/>
    <property type="match status" value="1"/>
</dbReference>
<dbReference type="GO" id="GO:0020037">
    <property type="term" value="F:heme binding"/>
    <property type="evidence" value="ECO:0007669"/>
    <property type="project" value="InterPro"/>
</dbReference>
<dbReference type="GO" id="GO:0042744">
    <property type="term" value="P:hydrogen peroxide catabolic process"/>
    <property type="evidence" value="ECO:0007669"/>
    <property type="project" value="UniProtKB-KW"/>
</dbReference>
<sequence length="504" mass="56994">MGESAEQKYYTLAEGCPFASNATALELRSGNAALGLLQDTQLIETLAHFSRERIPERVVHAKAAGAYGEFTVTRDCTDITSASFLNRVGKTTPVLWRVSTVGPEAGSADTTRDVHGWAMKLYTDEGNLDWVFNNTPVFFIRDPIKFPSVNRSHKRHPQTHLPDSDMHSHCDSFHSGNPEGFHQLMHLFSDRGTPASLRHMNAYSGHTYKFTTADGGFKYIKVHVKTNQGVKNFTAEESQRIAGENPDFLIQDMFEAIERGDYPTWTVYVQVMDPSEADNYRWNIFDMTKVWPHQDFPLREIGKLTLNRNPNNYFADIEQAAFSPSTMVPGWAPSADLVLQARLFAYSDAARYRLGVNYQMLPTNAAKSPVYCPFQRDGKMNFSSNYGGDPNYVGSSLKPTCFYQDVKGTGPKAHSLHTEHEKWVGEVVTFTSHITDDDFEQPAALWEVIKKEPGHEQRFYNNIAGHLSKVKNDRLRMEVYHWFGRIHPELADGIRKATMAAMES</sequence>
<dbReference type="InterPro" id="IPR011614">
    <property type="entry name" value="Catalase_core"/>
</dbReference>
<dbReference type="OrthoDB" id="6880011at2759"/>
<dbReference type="RefSeq" id="XP_040666518.1">
    <property type="nucleotide sequence ID" value="XM_040818344.1"/>
</dbReference>
<comment type="similarity">
    <text evidence="1">Belongs to the catalase family.</text>
</comment>
<evidence type="ECO:0000256" key="5">
    <source>
        <dbReference type="ARBA" id="ARBA00023002"/>
    </source>
</evidence>
<evidence type="ECO:0000256" key="8">
    <source>
        <dbReference type="ARBA" id="ARBA00044729"/>
    </source>
</evidence>
<evidence type="ECO:0000313" key="13">
    <source>
        <dbReference type="EMBL" id="OJJ00756.1"/>
    </source>
</evidence>
<feature type="binding site" description="axial binding residue" evidence="10">
    <location>
        <position position="346"/>
    </location>
    <ligand>
        <name>heme</name>
        <dbReference type="ChEBI" id="CHEBI:30413"/>
    </ligand>
    <ligandPart>
        <name>Fe</name>
        <dbReference type="ChEBI" id="CHEBI:18248"/>
    </ligandPart>
</feature>
<reference evidence="14" key="1">
    <citation type="journal article" date="2017" name="Genome Biol.">
        <title>Comparative genomics reveals high biological diversity and specific adaptations in the industrially and medically important fungal genus Aspergillus.</title>
        <authorList>
            <person name="de Vries R.P."/>
            <person name="Riley R."/>
            <person name="Wiebenga A."/>
            <person name="Aguilar-Osorio G."/>
            <person name="Amillis S."/>
            <person name="Uchima C.A."/>
            <person name="Anderluh G."/>
            <person name="Asadollahi M."/>
            <person name="Askin M."/>
            <person name="Barry K."/>
            <person name="Battaglia E."/>
            <person name="Bayram O."/>
            <person name="Benocci T."/>
            <person name="Braus-Stromeyer S.A."/>
            <person name="Caldana C."/>
            <person name="Canovas D."/>
            <person name="Cerqueira G.C."/>
            <person name="Chen F."/>
            <person name="Chen W."/>
            <person name="Choi C."/>
            <person name="Clum A."/>
            <person name="Dos Santos R.A."/>
            <person name="Damasio A.R."/>
            <person name="Diallinas G."/>
            <person name="Emri T."/>
            <person name="Fekete E."/>
            <person name="Flipphi M."/>
            <person name="Freyberg S."/>
            <person name="Gallo A."/>
            <person name="Gournas C."/>
            <person name="Habgood R."/>
            <person name="Hainaut M."/>
            <person name="Harispe M.L."/>
            <person name="Henrissat B."/>
            <person name="Hilden K.S."/>
            <person name="Hope R."/>
            <person name="Hossain A."/>
            <person name="Karabika E."/>
            <person name="Karaffa L."/>
            <person name="Karanyi Z."/>
            <person name="Krasevec N."/>
            <person name="Kuo A."/>
            <person name="Kusch H."/>
            <person name="LaButti K."/>
            <person name="Lagendijk E.L."/>
            <person name="Lapidus A."/>
            <person name="Levasseur A."/>
            <person name="Lindquist E."/>
            <person name="Lipzen A."/>
            <person name="Logrieco A.F."/>
            <person name="MacCabe A."/>
            <person name="Maekelae M.R."/>
            <person name="Malavazi I."/>
            <person name="Melin P."/>
            <person name="Meyer V."/>
            <person name="Mielnichuk N."/>
            <person name="Miskei M."/>
            <person name="Molnar A.P."/>
            <person name="Mule G."/>
            <person name="Ngan C.Y."/>
            <person name="Orejas M."/>
            <person name="Orosz E."/>
            <person name="Ouedraogo J.P."/>
            <person name="Overkamp K.M."/>
            <person name="Park H.-S."/>
            <person name="Perrone G."/>
            <person name="Piumi F."/>
            <person name="Punt P.J."/>
            <person name="Ram A.F."/>
            <person name="Ramon A."/>
            <person name="Rauscher S."/>
            <person name="Record E."/>
            <person name="Riano-Pachon D.M."/>
            <person name="Robert V."/>
            <person name="Roehrig J."/>
            <person name="Ruller R."/>
            <person name="Salamov A."/>
            <person name="Salih N.S."/>
            <person name="Samson R.A."/>
            <person name="Sandor E."/>
            <person name="Sanguinetti M."/>
            <person name="Schuetze T."/>
            <person name="Sepcic K."/>
            <person name="Shelest E."/>
            <person name="Sherlock G."/>
            <person name="Sophianopoulou V."/>
            <person name="Squina F.M."/>
            <person name="Sun H."/>
            <person name="Susca A."/>
            <person name="Todd R.B."/>
            <person name="Tsang A."/>
            <person name="Unkles S.E."/>
            <person name="van de Wiele N."/>
            <person name="van Rossen-Uffink D."/>
            <person name="Oliveira J.V."/>
            <person name="Vesth T.C."/>
            <person name="Visser J."/>
            <person name="Yu J.-H."/>
            <person name="Zhou M."/>
            <person name="Andersen M.R."/>
            <person name="Archer D.B."/>
            <person name="Baker S.E."/>
            <person name="Benoit I."/>
            <person name="Brakhage A.A."/>
            <person name="Braus G.H."/>
            <person name="Fischer R."/>
            <person name="Frisvad J.C."/>
            <person name="Goldman G.H."/>
            <person name="Houbraken J."/>
            <person name="Oakley B."/>
            <person name="Pocsi I."/>
            <person name="Scazzocchio C."/>
            <person name="Seiboth B."/>
            <person name="vanKuyk P.A."/>
            <person name="Wortman J."/>
            <person name="Dyer P.S."/>
            <person name="Grigoriev I.V."/>
        </authorList>
    </citation>
    <scope>NUCLEOTIDE SEQUENCE [LARGE SCALE GENOMIC DNA]</scope>
    <source>
        <strain evidence="14">CBS 583.65</strain>
    </source>
</reference>
<keyword evidence="3 10" id="KW-0349">Heme</keyword>
<dbReference type="EMBL" id="KV878127">
    <property type="protein sequence ID" value="OJJ00756.1"/>
    <property type="molecule type" value="Genomic_DNA"/>
</dbReference>
<dbReference type="GO" id="GO:0004096">
    <property type="term" value="F:catalase activity"/>
    <property type="evidence" value="ECO:0007669"/>
    <property type="project" value="UniProtKB-EC"/>
</dbReference>
<feature type="domain" description="Catalase core" evidence="12">
    <location>
        <begin position="11"/>
        <end position="401"/>
    </location>
</feature>
<protein>
    <recommendedName>
        <fullName evidence="12">Catalase core domain-containing protein</fullName>
    </recommendedName>
</protein>
<dbReference type="PANTHER" id="PTHR11465">
    <property type="entry name" value="CATALASE"/>
    <property type="match status" value="1"/>
</dbReference>
<keyword evidence="4 10" id="KW-0479">Metal-binding</keyword>
<dbReference type="InterPro" id="IPR010582">
    <property type="entry name" value="Catalase_immune_responsive"/>
</dbReference>
<dbReference type="GO" id="GO:0005777">
    <property type="term" value="C:peroxisome"/>
    <property type="evidence" value="ECO:0007669"/>
    <property type="project" value="TreeGrafter"/>
</dbReference>
<dbReference type="Gene3D" id="2.40.180.10">
    <property type="entry name" value="Catalase core domain"/>
    <property type="match status" value="1"/>
</dbReference>
<comment type="function">
    <text evidence="8">Catalyzes the degradation of hydrogen peroxide (H(2)O(2)) generated by peroxisomal oxidases to water and oxygen, thereby protecting cells from the toxic effects of hydrogen peroxide.</text>
</comment>
<evidence type="ECO:0000256" key="9">
    <source>
        <dbReference type="PIRSR" id="PIRSR038928-1"/>
    </source>
</evidence>
<keyword evidence="6 10" id="KW-0408">Iron</keyword>
<dbReference type="GO" id="GO:0005739">
    <property type="term" value="C:mitochondrion"/>
    <property type="evidence" value="ECO:0007669"/>
    <property type="project" value="TreeGrafter"/>
</dbReference>
<feature type="active site" evidence="9">
    <location>
        <position position="60"/>
    </location>
</feature>
<dbReference type="CDD" id="cd08157">
    <property type="entry name" value="catalase_fungal"/>
    <property type="match status" value="1"/>
</dbReference>
<dbReference type="PIRSF" id="PIRSF038928">
    <property type="entry name" value="Catalase_clade1-3"/>
    <property type="match status" value="1"/>
</dbReference>
<dbReference type="GeneID" id="63733855"/>
<dbReference type="Proteomes" id="UP000184073">
    <property type="component" value="Unassembled WGS sequence"/>
</dbReference>
<keyword evidence="5" id="KW-0560">Oxidoreductase</keyword>
<gene>
    <name evidence="13" type="ORF">ASPVEDRAFT_885290</name>
</gene>
<evidence type="ECO:0000256" key="1">
    <source>
        <dbReference type="ARBA" id="ARBA00005329"/>
    </source>
</evidence>
<keyword evidence="14" id="KW-1185">Reference proteome</keyword>
<feature type="region of interest" description="Disordered" evidence="11">
    <location>
        <begin position="150"/>
        <end position="169"/>
    </location>
</feature>
<dbReference type="Pfam" id="PF00199">
    <property type="entry name" value="Catalase"/>
    <property type="match status" value="1"/>
</dbReference>
<dbReference type="SUPFAM" id="SSF56634">
    <property type="entry name" value="Heme-dependent catalase-like"/>
    <property type="match status" value="1"/>
</dbReference>
<dbReference type="InterPro" id="IPR018028">
    <property type="entry name" value="Catalase"/>
</dbReference>
<organism evidence="13 14">
    <name type="scientific">Aspergillus versicolor CBS 583.65</name>
    <dbReference type="NCBI Taxonomy" id="1036611"/>
    <lineage>
        <taxon>Eukaryota</taxon>
        <taxon>Fungi</taxon>
        <taxon>Dikarya</taxon>
        <taxon>Ascomycota</taxon>
        <taxon>Pezizomycotina</taxon>
        <taxon>Eurotiomycetes</taxon>
        <taxon>Eurotiomycetidae</taxon>
        <taxon>Eurotiales</taxon>
        <taxon>Aspergillaceae</taxon>
        <taxon>Aspergillus</taxon>
        <taxon>Aspergillus subgen. Nidulantes</taxon>
    </lineage>
</organism>
<feature type="active site" evidence="9">
    <location>
        <position position="133"/>
    </location>
</feature>
<proteinExistence type="inferred from homology"/>
<dbReference type="PRINTS" id="PR00067">
    <property type="entry name" value="CATALASE"/>
</dbReference>
<comment type="cofactor">
    <cofactor evidence="10">
        <name>heme</name>
        <dbReference type="ChEBI" id="CHEBI:30413"/>
    </cofactor>
</comment>
<evidence type="ECO:0000256" key="11">
    <source>
        <dbReference type="SAM" id="MobiDB-lite"/>
    </source>
</evidence>
<dbReference type="PANTHER" id="PTHR11465:SF26">
    <property type="entry name" value="CATALASE 2"/>
    <property type="match status" value="1"/>
</dbReference>
<dbReference type="GO" id="GO:0046872">
    <property type="term" value="F:metal ion binding"/>
    <property type="evidence" value="ECO:0007669"/>
    <property type="project" value="UniProtKB-KW"/>
</dbReference>
<dbReference type="InterPro" id="IPR024711">
    <property type="entry name" value="Catalase_clade1/3"/>
</dbReference>
<evidence type="ECO:0000313" key="14">
    <source>
        <dbReference type="Proteomes" id="UP000184073"/>
    </source>
</evidence>
<dbReference type="GO" id="GO:0042542">
    <property type="term" value="P:response to hydrogen peroxide"/>
    <property type="evidence" value="ECO:0007669"/>
    <property type="project" value="TreeGrafter"/>
</dbReference>
<dbReference type="InterPro" id="IPR020835">
    <property type="entry name" value="Catalase_sf"/>
</dbReference>
<dbReference type="SMART" id="SM01060">
    <property type="entry name" value="Catalase"/>
    <property type="match status" value="1"/>
</dbReference>
<dbReference type="FunFam" id="2.40.180.10:FF:000001">
    <property type="entry name" value="Catalase"/>
    <property type="match status" value="1"/>
</dbReference>
<dbReference type="STRING" id="1036611.A0A1L9PH23"/>
<evidence type="ECO:0000256" key="10">
    <source>
        <dbReference type="PIRSR" id="PIRSR038928-2"/>
    </source>
</evidence>
<evidence type="ECO:0000256" key="7">
    <source>
        <dbReference type="ARBA" id="ARBA00023324"/>
    </source>
</evidence>
<dbReference type="Pfam" id="PF06628">
    <property type="entry name" value="Catalase-rel"/>
    <property type="match status" value="1"/>
</dbReference>